<dbReference type="GO" id="GO:0009318">
    <property type="term" value="C:exodeoxyribonuclease VII complex"/>
    <property type="evidence" value="ECO:0007669"/>
    <property type="project" value="UniProtKB-UniRule"/>
</dbReference>
<comment type="catalytic activity">
    <reaction evidence="6">
        <text>Exonucleolytic cleavage in either 5'- to 3'- or 3'- to 5'-direction to yield nucleoside 5'-phosphates.</text>
        <dbReference type="EC" id="3.1.11.6"/>
    </reaction>
</comment>
<evidence type="ECO:0000256" key="3">
    <source>
        <dbReference type="ARBA" id="ARBA00022722"/>
    </source>
</evidence>
<evidence type="ECO:0000313" key="7">
    <source>
        <dbReference type="EMBL" id="SMQ74391.1"/>
    </source>
</evidence>
<dbReference type="PANTHER" id="PTHR34137:SF1">
    <property type="entry name" value="EXODEOXYRIBONUCLEASE 7 SMALL SUBUNIT"/>
    <property type="match status" value="1"/>
</dbReference>
<evidence type="ECO:0000313" key="8">
    <source>
        <dbReference type="Proteomes" id="UP000194420"/>
    </source>
</evidence>
<evidence type="ECO:0000256" key="4">
    <source>
        <dbReference type="ARBA" id="ARBA00022801"/>
    </source>
</evidence>
<gene>
    <name evidence="6" type="primary">xseB</name>
    <name evidence="7" type="ORF">SAMN06297468_2620</name>
</gene>
<name>A0A1Y6FLJ9_9SPHN</name>
<dbReference type="Proteomes" id="UP000194420">
    <property type="component" value="Unassembled WGS sequence"/>
</dbReference>
<dbReference type="PANTHER" id="PTHR34137">
    <property type="entry name" value="EXODEOXYRIBONUCLEASE 7 SMALL SUBUNIT"/>
    <property type="match status" value="1"/>
</dbReference>
<dbReference type="GO" id="GO:0008855">
    <property type="term" value="F:exodeoxyribonuclease VII activity"/>
    <property type="evidence" value="ECO:0007669"/>
    <property type="project" value="UniProtKB-UniRule"/>
</dbReference>
<accession>A0A1Y6FLJ9</accession>
<dbReference type="EMBL" id="FXWG01000003">
    <property type="protein sequence ID" value="SMQ74391.1"/>
    <property type="molecule type" value="Genomic_DNA"/>
</dbReference>
<comment type="subunit">
    <text evidence="6">Heterooligomer composed of large and small subunits.</text>
</comment>
<comment type="similarity">
    <text evidence="1 6">Belongs to the XseB family.</text>
</comment>
<evidence type="ECO:0000256" key="2">
    <source>
        <dbReference type="ARBA" id="ARBA00022490"/>
    </source>
</evidence>
<dbReference type="Gene3D" id="1.10.287.1040">
    <property type="entry name" value="Exonuclease VII, small subunit"/>
    <property type="match status" value="1"/>
</dbReference>
<reference evidence="8" key="1">
    <citation type="submission" date="2017-04" db="EMBL/GenBank/DDBJ databases">
        <authorList>
            <person name="Varghese N."/>
            <person name="Submissions S."/>
        </authorList>
    </citation>
    <scope>NUCLEOTIDE SEQUENCE [LARGE SCALE GENOMIC DNA]</scope>
</reference>
<comment type="subcellular location">
    <subcellularLocation>
        <location evidence="6">Cytoplasm</location>
    </subcellularLocation>
</comment>
<dbReference type="InterPro" id="IPR003761">
    <property type="entry name" value="Exonuc_VII_S"/>
</dbReference>
<proteinExistence type="inferred from homology"/>
<organism evidence="7 8">
    <name type="scientific">Altererythrobacter xiamenensis</name>
    <dbReference type="NCBI Taxonomy" id="1316679"/>
    <lineage>
        <taxon>Bacteria</taxon>
        <taxon>Pseudomonadati</taxon>
        <taxon>Pseudomonadota</taxon>
        <taxon>Alphaproteobacteria</taxon>
        <taxon>Sphingomonadales</taxon>
        <taxon>Erythrobacteraceae</taxon>
        <taxon>Altererythrobacter</taxon>
    </lineage>
</organism>
<keyword evidence="2 6" id="KW-0963">Cytoplasm</keyword>
<dbReference type="RefSeq" id="WP_327078648.1">
    <property type="nucleotide sequence ID" value="NZ_FXWG01000003.1"/>
</dbReference>
<dbReference type="NCBIfam" id="TIGR01280">
    <property type="entry name" value="xseB"/>
    <property type="match status" value="1"/>
</dbReference>
<evidence type="ECO:0000256" key="5">
    <source>
        <dbReference type="ARBA" id="ARBA00022839"/>
    </source>
</evidence>
<dbReference type="GO" id="GO:0006308">
    <property type="term" value="P:DNA catabolic process"/>
    <property type="evidence" value="ECO:0007669"/>
    <property type="project" value="UniProtKB-UniRule"/>
</dbReference>
<keyword evidence="8" id="KW-1185">Reference proteome</keyword>
<dbReference type="InterPro" id="IPR037004">
    <property type="entry name" value="Exonuc_VII_ssu_sf"/>
</dbReference>
<dbReference type="HAMAP" id="MF_00337">
    <property type="entry name" value="Exonuc_7_S"/>
    <property type="match status" value="1"/>
</dbReference>
<comment type="function">
    <text evidence="6">Bidirectionally degrades single-stranded DNA into large acid-insoluble oligonucleotides, which are then degraded further into small acid-soluble oligonucleotides.</text>
</comment>
<keyword evidence="3 6" id="KW-0540">Nuclease</keyword>
<keyword evidence="4 6" id="KW-0378">Hydrolase</keyword>
<evidence type="ECO:0000256" key="1">
    <source>
        <dbReference type="ARBA" id="ARBA00009998"/>
    </source>
</evidence>
<dbReference type="NCBIfam" id="NF002139">
    <property type="entry name" value="PRK00977.1-3"/>
    <property type="match status" value="1"/>
</dbReference>
<dbReference type="GO" id="GO:0005829">
    <property type="term" value="C:cytosol"/>
    <property type="evidence" value="ECO:0007669"/>
    <property type="project" value="TreeGrafter"/>
</dbReference>
<dbReference type="AlphaFoldDB" id="A0A1Y6FLJ9"/>
<dbReference type="SUPFAM" id="SSF116842">
    <property type="entry name" value="XseB-like"/>
    <property type="match status" value="1"/>
</dbReference>
<keyword evidence="5 6" id="KW-0269">Exonuclease</keyword>
<protein>
    <recommendedName>
        <fullName evidence="6">Exodeoxyribonuclease 7 small subunit</fullName>
        <ecNumber evidence="6">3.1.11.6</ecNumber>
    </recommendedName>
    <alternativeName>
        <fullName evidence="6">Exodeoxyribonuclease VII small subunit</fullName>
        <shortName evidence="6">Exonuclease VII small subunit</shortName>
    </alternativeName>
</protein>
<sequence>MLHAMEESEPITENASDISQMSFEQALAALEEIVQQLESGSVPLDRSIELYERGEALRKACQARLDSAQHRIERIVTDQSGAPSSTAPLDSDG</sequence>
<evidence type="ECO:0000256" key="6">
    <source>
        <dbReference type="HAMAP-Rule" id="MF_00337"/>
    </source>
</evidence>
<dbReference type="EC" id="3.1.11.6" evidence="6"/>
<dbReference type="Pfam" id="PF02609">
    <property type="entry name" value="Exonuc_VII_S"/>
    <property type="match status" value="1"/>
</dbReference>